<proteinExistence type="predicted"/>
<evidence type="ECO:0000313" key="2">
    <source>
        <dbReference type="Proteomes" id="UP000259879"/>
    </source>
</evidence>
<accession>A0A345L4T9</accession>
<protein>
    <submittedName>
        <fullName evidence="1">Uncharacterized protein</fullName>
    </submittedName>
</protein>
<sequence>MTDEVQQPTPREDLRAIITKLCQDAATTGINHPAFPVHREHLIESFFATWFVEKPTEVGKERAAQAEWQDEAKALFAAMVTALDRLGKRPTGLPPTLGPHVLAATEVVLRERGVEDANELMERMLP</sequence>
<dbReference type="GeneID" id="65114633"/>
<dbReference type="KEGG" id="vg:65114633"/>
<keyword evidence="2" id="KW-1185">Reference proteome</keyword>
<organism evidence="1 2">
    <name type="scientific">Gordonia phage NatB6</name>
    <dbReference type="NCBI Taxonomy" id="2250322"/>
    <lineage>
        <taxon>Viruses</taxon>
        <taxon>Duplodnaviria</taxon>
        <taxon>Heunggongvirae</taxon>
        <taxon>Uroviricota</taxon>
        <taxon>Caudoviricetes</taxon>
        <taxon>Zierdtviridae</taxon>
        <taxon>Emilbogenvirinae</taxon>
        <taxon>Foxborovirus</taxon>
        <taxon>Foxborovirus NatB6</taxon>
    </lineage>
</organism>
<evidence type="ECO:0000313" key="1">
    <source>
        <dbReference type="EMBL" id="AXH50291.1"/>
    </source>
</evidence>
<dbReference type="Proteomes" id="UP000259879">
    <property type="component" value="Segment"/>
</dbReference>
<gene>
    <name evidence="1" type="primary">11</name>
    <name evidence="1" type="ORF">SEA_NATB6_11</name>
</gene>
<reference evidence="1 2" key="1">
    <citation type="submission" date="2018-06" db="EMBL/GenBank/DDBJ databases">
        <authorList>
            <person name="Burkert N.A."/>
            <person name="Costello E."/>
            <person name="Grana D.J."/>
            <person name="Pejavara N.C."/>
            <person name="Picknally G.M."/>
            <person name="Christen E.M."/>
            <person name="Williams K.C."/>
            <person name="Merlino C.O."/>
            <person name="McCann M.P."/>
            <person name="Lee-Soety J.Y."/>
            <person name="Washington J.M."/>
            <person name="Garlena R.A."/>
            <person name="Russell D.A."/>
            <person name="Pope W.H."/>
            <person name="Jacobs-Sera D."/>
            <person name="Hendrix R.W."/>
            <person name="Hatfull G.F."/>
        </authorList>
    </citation>
    <scope>NUCLEOTIDE SEQUENCE [LARGE SCALE GENOMIC DNA]</scope>
</reference>
<name>A0A345L4T9_9CAUD</name>
<dbReference type="RefSeq" id="YP_010096972.1">
    <property type="nucleotide sequence ID" value="NC_055755.1"/>
</dbReference>
<dbReference type="EMBL" id="MH536824">
    <property type="protein sequence ID" value="AXH50291.1"/>
    <property type="molecule type" value="Genomic_DNA"/>
</dbReference>